<dbReference type="AlphaFoldDB" id="K0S676"/>
<proteinExistence type="predicted"/>
<protein>
    <submittedName>
        <fullName evidence="1">Uncharacterized protein</fullName>
    </submittedName>
</protein>
<evidence type="ECO:0000313" key="1">
    <source>
        <dbReference type="EMBL" id="EJK61593.1"/>
    </source>
</evidence>
<feature type="non-terminal residue" evidence="1">
    <location>
        <position position="1"/>
    </location>
</feature>
<keyword evidence="2" id="KW-1185">Reference proteome</keyword>
<evidence type="ECO:0000313" key="2">
    <source>
        <dbReference type="Proteomes" id="UP000266841"/>
    </source>
</evidence>
<sequence length="173" mass="19235">INERVSPRRDEFVAMRPAFEDLKMSRTNVTNAMKIPPLLAAACAVLATAQEPVSFDGFDGLIITRSESSNDQLDRRLTKHRNKYESIEQSRDLPNVVVTDVAYSSSLTNIPVLYCGRAGKCRRSGDIVEPDSPTVRASVRCCSDYILPGFQDRGCDRIYGASEISGRCNKRKT</sequence>
<reference evidence="1 2" key="1">
    <citation type="journal article" date="2012" name="Genome Biol.">
        <title>Genome and low-iron response of an oceanic diatom adapted to chronic iron limitation.</title>
        <authorList>
            <person name="Lommer M."/>
            <person name="Specht M."/>
            <person name="Roy A.S."/>
            <person name="Kraemer L."/>
            <person name="Andreson R."/>
            <person name="Gutowska M.A."/>
            <person name="Wolf J."/>
            <person name="Bergner S.V."/>
            <person name="Schilhabel M.B."/>
            <person name="Klostermeier U.C."/>
            <person name="Beiko R.G."/>
            <person name="Rosenstiel P."/>
            <person name="Hippler M."/>
            <person name="Laroche J."/>
        </authorList>
    </citation>
    <scope>NUCLEOTIDE SEQUENCE [LARGE SCALE GENOMIC DNA]</scope>
    <source>
        <strain evidence="1 2">CCMP1005</strain>
    </source>
</reference>
<gene>
    <name evidence="1" type="ORF">THAOC_17892</name>
</gene>
<name>K0S676_THAOC</name>
<dbReference type="Proteomes" id="UP000266841">
    <property type="component" value="Unassembled WGS sequence"/>
</dbReference>
<dbReference type="EMBL" id="AGNL01019775">
    <property type="protein sequence ID" value="EJK61593.1"/>
    <property type="molecule type" value="Genomic_DNA"/>
</dbReference>
<comment type="caution">
    <text evidence="1">The sequence shown here is derived from an EMBL/GenBank/DDBJ whole genome shotgun (WGS) entry which is preliminary data.</text>
</comment>
<accession>K0S676</accession>
<organism evidence="1 2">
    <name type="scientific">Thalassiosira oceanica</name>
    <name type="common">Marine diatom</name>
    <dbReference type="NCBI Taxonomy" id="159749"/>
    <lineage>
        <taxon>Eukaryota</taxon>
        <taxon>Sar</taxon>
        <taxon>Stramenopiles</taxon>
        <taxon>Ochrophyta</taxon>
        <taxon>Bacillariophyta</taxon>
        <taxon>Coscinodiscophyceae</taxon>
        <taxon>Thalassiosirophycidae</taxon>
        <taxon>Thalassiosirales</taxon>
        <taxon>Thalassiosiraceae</taxon>
        <taxon>Thalassiosira</taxon>
    </lineage>
</organism>